<proteinExistence type="predicted"/>
<gene>
    <name evidence="2" type="ORF">NAPIS_ORF02482</name>
</gene>
<accession>T0L634</accession>
<sequence>MKYPKIEVIKSKDTNKLDFLPSDLNSLCKFLDLPVPPPIESETEFLEYIKNIFLLLNQDITEINKLISKSKLIDSYKQLEQECDLLEINLANKNVQYEEIQQYKEYNIQDLEQVLNTKCNEFNDYHFESKHSNLLSQAYAFLNGDSVSKNVLNMFYYVIFDYRFVIEKIN</sequence>
<dbReference type="HOGENOM" id="CLU_1571104_0_0_1"/>
<name>T0L634_9MICR</name>
<organism evidence="2 3">
    <name type="scientific">Vairimorpha apis BRL 01</name>
    <dbReference type="NCBI Taxonomy" id="1037528"/>
    <lineage>
        <taxon>Eukaryota</taxon>
        <taxon>Fungi</taxon>
        <taxon>Fungi incertae sedis</taxon>
        <taxon>Microsporidia</taxon>
        <taxon>Nosematidae</taxon>
        <taxon>Vairimorpha</taxon>
    </lineage>
</organism>
<protein>
    <submittedName>
        <fullName evidence="2">Uncharacterized protein</fullName>
    </submittedName>
</protein>
<evidence type="ECO:0000256" key="1">
    <source>
        <dbReference type="SAM" id="Coils"/>
    </source>
</evidence>
<evidence type="ECO:0000313" key="3">
    <source>
        <dbReference type="Proteomes" id="UP000053780"/>
    </source>
</evidence>
<keyword evidence="1" id="KW-0175">Coiled coil</keyword>
<dbReference type="VEuPathDB" id="MicrosporidiaDB:NAPIS_ORF02482"/>
<evidence type="ECO:0000313" key="2">
    <source>
        <dbReference type="EMBL" id="EQB59959.1"/>
    </source>
</evidence>
<feature type="coiled-coil region" evidence="1">
    <location>
        <begin position="69"/>
        <end position="96"/>
    </location>
</feature>
<reference evidence="2 3" key="1">
    <citation type="journal article" date="2013" name="BMC Genomics">
        <title>Genome sequencing and comparative genomics of honey bee microsporidia, Nosema apis reveal novel insights into host-parasite interactions.</title>
        <authorList>
            <person name="Chen Yp."/>
            <person name="Pettis J.S."/>
            <person name="Zhao Y."/>
            <person name="Liu X."/>
            <person name="Tallon L.J."/>
            <person name="Sadzewicz L.D."/>
            <person name="Li R."/>
            <person name="Zheng H."/>
            <person name="Huang S."/>
            <person name="Zhang X."/>
            <person name="Hamilton M.C."/>
            <person name="Pernal S.F."/>
            <person name="Melathopoulos A.P."/>
            <person name="Yan X."/>
            <person name="Evans J.D."/>
        </authorList>
    </citation>
    <scope>NUCLEOTIDE SEQUENCE [LARGE SCALE GENOMIC DNA]</scope>
    <source>
        <strain evidence="2 3">BRL 01</strain>
    </source>
</reference>
<keyword evidence="3" id="KW-1185">Reference proteome</keyword>
<dbReference type="Proteomes" id="UP000053780">
    <property type="component" value="Unassembled WGS sequence"/>
</dbReference>
<dbReference type="EMBL" id="KE647346">
    <property type="protein sequence ID" value="EQB59959.1"/>
    <property type="molecule type" value="Genomic_DNA"/>
</dbReference>
<dbReference type="AlphaFoldDB" id="T0L634"/>